<feature type="transmembrane region" description="Helical" evidence="1">
    <location>
        <begin position="40"/>
        <end position="60"/>
    </location>
</feature>
<keyword evidence="1" id="KW-0472">Membrane</keyword>
<feature type="transmembrane region" description="Helical" evidence="1">
    <location>
        <begin position="206"/>
        <end position="227"/>
    </location>
</feature>
<organism evidence="2 3">
    <name type="scientific">Ascobolus immersus RN42</name>
    <dbReference type="NCBI Taxonomy" id="1160509"/>
    <lineage>
        <taxon>Eukaryota</taxon>
        <taxon>Fungi</taxon>
        <taxon>Dikarya</taxon>
        <taxon>Ascomycota</taxon>
        <taxon>Pezizomycotina</taxon>
        <taxon>Pezizomycetes</taxon>
        <taxon>Pezizales</taxon>
        <taxon>Ascobolaceae</taxon>
        <taxon>Ascobolus</taxon>
    </lineage>
</organism>
<protein>
    <submittedName>
        <fullName evidence="2">Uncharacterized protein</fullName>
    </submittedName>
</protein>
<accession>A0A3N4I848</accession>
<feature type="transmembrane region" description="Helical" evidence="1">
    <location>
        <begin position="178"/>
        <end position="200"/>
    </location>
</feature>
<keyword evidence="1" id="KW-0812">Transmembrane</keyword>
<evidence type="ECO:0000256" key="1">
    <source>
        <dbReference type="SAM" id="Phobius"/>
    </source>
</evidence>
<feature type="transmembrane region" description="Helical" evidence="1">
    <location>
        <begin position="72"/>
        <end position="91"/>
    </location>
</feature>
<keyword evidence="3" id="KW-1185">Reference proteome</keyword>
<evidence type="ECO:0000313" key="2">
    <source>
        <dbReference type="EMBL" id="RPA80300.1"/>
    </source>
</evidence>
<gene>
    <name evidence="2" type="ORF">BJ508DRAFT_327406</name>
</gene>
<reference evidence="2 3" key="1">
    <citation type="journal article" date="2018" name="Nat. Ecol. Evol.">
        <title>Pezizomycetes genomes reveal the molecular basis of ectomycorrhizal truffle lifestyle.</title>
        <authorList>
            <person name="Murat C."/>
            <person name="Payen T."/>
            <person name="Noel B."/>
            <person name="Kuo A."/>
            <person name="Morin E."/>
            <person name="Chen J."/>
            <person name="Kohler A."/>
            <person name="Krizsan K."/>
            <person name="Balestrini R."/>
            <person name="Da Silva C."/>
            <person name="Montanini B."/>
            <person name="Hainaut M."/>
            <person name="Levati E."/>
            <person name="Barry K.W."/>
            <person name="Belfiori B."/>
            <person name="Cichocki N."/>
            <person name="Clum A."/>
            <person name="Dockter R.B."/>
            <person name="Fauchery L."/>
            <person name="Guy J."/>
            <person name="Iotti M."/>
            <person name="Le Tacon F."/>
            <person name="Lindquist E.A."/>
            <person name="Lipzen A."/>
            <person name="Malagnac F."/>
            <person name="Mello A."/>
            <person name="Molinier V."/>
            <person name="Miyauchi S."/>
            <person name="Poulain J."/>
            <person name="Riccioni C."/>
            <person name="Rubini A."/>
            <person name="Sitrit Y."/>
            <person name="Splivallo R."/>
            <person name="Traeger S."/>
            <person name="Wang M."/>
            <person name="Zifcakova L."/>
            <person name="Wipf D."/>
            <person name="Zambonelli A."/>
            <person name="Paolocci F."/>
            <person name="Nowrousian M."/>
            <person name="Ottonello S."/>
            <person name="Baldrian P."/>
            <person name="Spatafora J.W."/>
            <person name="Henrissat B."/>
            <person name="Nagy L.G."/>
            <person name="Aury J.M."/>
            <person name="Wincker P."/>
            <person name="Grigoriev I.V."/>
            <person name="Bonfante P."/>
            <person name="Martin F.M."/>
        </authorList>
    </citation>
    <scope>NUCLEOTIDE SEQUENCE [LARGE SCALE GENOMIC DNA]</scope>
    <source>
        <strain evidence="2 3">RN42</strain>
    </source>
</reference>
<name>A0A3N4I848_ASCIM</name>
<sequence>MELYRTRTMLFDNSTETIVPATRYLVFNADSRYSRCEETLFFFIVFLIISLVHDVFWYSAKILIIFLDFIKLVPGYVFPTLLLSLPAIFLAEYHHALLTSLYDGLPGTDLYLVFRFFLSQETLDALITATLEKRQHIRQTIRNTITNTKEAILDGAITRALIRFIMAAIESTHFSTMAASYCFVWAWCWVVMPFAFLTFWVVRVVWYWVCVPLLEVVRFLLGVDAVIEQWERREMVARRWELQ</sequence>
<dbReference type="Proteomes" id="UP000275078">
    <property type="component" value="Unassembled WGS sequence"/>
</dbReference>
<keyword evidence="1" id="KW-1133">Transmembrane helix</keyword>
<dbReference type="EMBL" id="ML119689">
    <property type="protein sequence ID" value="RPA80300.1"/>
    <property type="molecule type" value="Genomic_DNA"/>
</dbReference>
<evidence type="ECO:0000313" key="3">
    <source>
        <dbReference type="Proteomes" id="UP000275078"/>
    </source>
</evidence>
<dbReference type="AlphaFoldDB" id="A0A3N4I848"/>
<proteinExistence type="predicted"/>